<dbReference type="AlphaFoldDB" id="A0AAD7BBE1"/>
<sequence>MDYVGGVAPIVTTFGPGNLHHLAYGSATLGTVTGFVPTTNENASHFLLGFSYSYPGYAFYWDGAGDAFFRLGSSTAFSAVGNSWKNASGVPSNEEIVLGLNIASTAAAADNRGDGPGTLVAYRIPDNLDFLD</sequence>
<proteinExistence type="predicted"/>
<comment type="caution">
    <text evidence="1">The sequence shown here is derived from an EMBL/GenBank/DDBJ whole genome shotgun (WGS) entry which is preliminary data.</text>
</comment>
<dbReference type="EMBL" id="JARKIF010000023">
    <property type="protein sequence ID" value="KAJ7615991.1"/>
    <property type="molecule type" value="Genomic_DNA"/>
</dbReference>
<keyword evidence="2" id="KW-1185">Reference proteome</keyword>
<gene>
    <name evidence="1" type="ORF">FB45DRAFT_801621</name>
</gene>
<organism evidence="1 2">
    <name type="scientific">Roridomyces roridus</name>
    <dbReference type="NCBI Taxonomy" id="1738132"/>
    <lineage>
        <taxon>Eukaryota</taxon>
        <taxon>Fungi</taxon>
        <taxon>Dikarya</taxon>
        <taxon>Basidiomycota</taxon>
        <taxon>Agaricomycotina</taxon>
        <taxon>Agaricomycetes</taxon>
        <taxon>Agaricomycetidae</taxon>
        <taxon>Agaricales</taxon>
        <taxon>Marasmiineae</taxon>
        <taxon>Mycenaceae</taxon>
        <taxon>Roridomyces</taxon>
    </lineage>
</organism>
<dbReference type="Proteomes" id="UP001221142">
    <property type="component" value="Unassembled WGS sequence"/>
</dbReference>
<protein>
    <submittedName>
        <fullName evidence="1">Uncharacterized protein</fullName>
    </submittedName>
</protein>
<reference evidence="1" key="1">
    <citation type="submission" date="2023-03" db="EMBL/GenBank/DDBJ databases">
        <title>Massive genome expansion in bonnet fungi (Mycena s.s.) driven by repeated elements and novel gene families across ecological guilds.</title>
        <authorList>
            <consortium name="Lawrence Berkeley National Laboratory"/>
            <person name="Harder C.B."/>
            <person name="Miyauchi S."/>
            <person name="Viragh M."/>
            <person name="Kuo A."/>
            <person name="Thoen E."/>
            <person name="Andreopoulos B."/>
            <person name="Lu D."/>
            <person name="Skrede I."/>
            <person name="Drula E."/>
            <person name="Henrissat B."/>
            <person name="Morin E."/>
            <person name="Kohler A."/>
            <person name="Barry K."/>
            <person name="LaButti K."/>
            <person name="Morin E."/>
            <person name="Salamov A."/>
            <person name="Lipzen A."/>
            <person name="Mereny Z."/>
            <person name="Hegedus B."/>
            <person name="Baldrian P."/>
            <person name="Stursova M."/>
            <person name="Weitz H."/>
            <person name="Taylor A."/>
            <person name="Grigoriev I.V."/>
            <person name="Nagy L.G."/>
            <person name="Martin F."/>
            <person name="Kauserud H."/>
        </authorList>
    </citation>
    <scope>NUCLEOTIDE SEQUENCE</scope>
    <source>
        <strain evidence="1">9284</strain>
    </source>
</reference>
<name>A0AAD7BBE1_9AGAR</name>
<evidence type="ECO:0000313" key="2">
    <source>
        <dbReference type="Proteomes" id="UP001221142"/>
    </source>
</evidence>
<accession>A0AAD7BBE1</accession>
<evidence type="ECO:0000313" key="1">
    <source>
        <dbReference type="EMBL" id="KAJ7615991.1"/>
    </source>
</evidence>